<accession>A0A4C1VXF3</accession>
<protein>
    <submittedName>
        <fullName evidence="1">Uncharacterized protein</fullName>
    </submittedName>
</protein>
<proteinExistence type="predicted"/>
<dbReference type="AlphaFoldDB" id="A0A4C1VXF3"/>
<gene>
    <name evidence="1" type="ORF">EVAR_81967_1</name>
</gene>
<keyword evidence="2" id="KW-1185">Reference proteome</keyword>
<reference evidence="1 2" key="1">
    <citation type="journal article" date="2019" name="Commun. Biol.">
        <title>The bagworm genome reveals a unique fibroin gene that provides high tensile strength.</title>
        <authorList>
            <person name="Kono N."/>
            <person name="Nakamura H."/>
            <person name="Ohtoshi R."/>
            <person name="Tomita M."/>
            <person name="Numata K."/>
            <person name="Arakawa K."/>
        </authorList>
    </citation>
    <scope>NUCLEOTIDE SEQUENCE [LARGE SCALE GENOMIC DNA]</scope>
</reference>
<evidence type="ECO:0000313" key="2">
    <source>
        <dbReference type="Proteomes" id="UP000299102"/>
    </source>
</evidence>
<evidence type="ECO:0000313" key="1">
    <source>
        <dbReference type="EMBL" id="GBP42517.1"/>
    </source>
</evidence>
<organism evidence="1 2">
    <name type="scientific">Eumeta variegata</name>
    <name type="common">Bagworm moth</name>
    <name type="synonym">Eumeta japonica</name>
    <dbReference type="NCBI Taxonomy" id="151549"/>
    <lineage>
        <taxon>Eukaryota</taxon>
        <taxon>Metazoa</taxon>
        <taxon>Ecdysozoa</taxon>
        <taxon>Arthropoda</taxon>
        <taxon>Hexapoda</taxon>
        <taxon>Insecta</taxon>
        <taxon>Pterygota</taxon>
        <taxon>Neoptera</taxon>
        <taxon>Endopterygota</taxon>
        <taxon>Lepidoptera</taxon>
        <taxon>Glossata</taxon>
        <taxon>Ditrysia</taxon>
        <taxon>Tineoidea</taxon>
        <taxon>Psychidae</taxon>
        <taxon>Oiketicinae</taxon>
        <taxon>Eumeta</taxon>
    </lineage>
</organism>
<sequence>MANKRSESSKLVLGRGAKCAVFPTLVILSDIDILHAALEDAPEIFRFYDGTTKGVKLSCTVWVHELSNTKPLYTWASFGGTRAGSTSFLDFSPGPRGFKGPPDKSTAPARLAAAALKNANSVKGQDSLSLAADKQKDGRPQGWTDMARLKGYLLTTDPKKMEML</sequence>
<dbReference type="EMBL" id="BGZK01000420">
    <property type="protein sequence ID" value="GBP42517.1"/>
    <property type="molecule type" value="Genomic_DNA"/>
</dbReference>
<dbReference type="Proteomes" id="UP000299102">
    <property type="component" value="Unassembled WGS sequence"/>
</dbReference>
<name>A0A4C1VXF3_EUMVA</name>
<comment type="caution">
    <text evidence="1">The sequence shown here is derived from an EMBL/GenBank/DDBJ whole genome shotgun (WGS) entry which is preliminary data.</text>
</comment>